<evidence type="ECO:0000313" key="1">
    <source>
        <dbReference type="EMBL" id="CAE7247309.1"/>
    </source>
</evidence>
<reference evidence="1" key="1">
    <citation type="submission" date="2021-02" db="EMBL/GenBank/DDBJ databases">
        <authorList>
            <person name="Dougan E. K."/>
            <person name="Rhodes N."/>
            <person name="Thang M."/>
            <person name="Chan C."/>
        </authorList>
    </citation>
    <scope>NUCLEOTIDE SEQUENCE</scope>
</reference>
<protein>
    <recommendedName>
        <fullName evidence="3">Methyltransferase domain-containing protein</fullName>
    </recommendedName>
</protein>
<dbReference type="Proteomes" id="UP000649617">
    <property type="component" value="Unassembled WGS sequence"/>
</dbReference>
<feature type="non-terminal residue" evidence="1">
    <location>
        <position position="282"/>
    </location>
</feature>
<dbReference type="OrthoDB" id="408292at2759"/>
<sequence>APSFGASFRAGRAGFRNVSALGALPAAPEAGHRRLAASSFLARLLWQTWRARVRQIRRVAVQADARGDGVEDVEAAEAAESGAKKNMERGKAKATQAFLGAPVLQAWEVRHRPSAIAQAAARARAIHPPQVSEASEGHQEQARKDDVEVVPDTVPGASKANFSRIYAREEWGASARSGLGSREETTREFRAFLERFLQQQCIHSVVDAGCGHWPSGYQRFMKWQGVHYTGVDVVPYVVQENTEYFQDGARLASHELSSARSICGDVSERLPPADLLLVKDGA</sequence>
<gene>
    <name evidence="1" type="ORF">SPIL2461_LOCUS4586</name>
</gene>
<evidence type="ECO:0008006" key="3">
    <source>
        <dbReference type="Google" id="ProtNLM"/>
    </source>
</evidence>
<comment type="caution">
    <text evidence="1">The sequence shown here is derived from an EMBL/GenBank/DDBJ whole genome shotgun (WGS) entry which is preliminary data.</text>
</comment>
<dbReference type="AlphaFoldDB" id="A0A812LIQ1"/>
<keyword evidence="2" id="KW-1185">Reference proteome</keyword>
<accession>A0A812LIQ1</accession>
<organism evidence="1 2">
    <name type="scientific">Symbiodinium pilosum</name>
    <name type="common">Dinoflagellate</name>
    <dbReference type="NCBI Taxonomy" id="2952"/>
    <lineage>
        <taxon>Eukaryota</taxon>
        <taxon>Sar</taxon>
        <taxon>Alveolata</taxon>
        <taxon>Dinophyceae</taxon>
        <taxon>Suessiales</taxon>
        <taxon>Symbiodiniaceae</taxon>
        <taxon>Symbiodinium</taxon>
    </lineage>
</organism>
<dbReference type="EMBL" id="CAJNIZ010006114">
    <property type="protein sequence ID" value="CAE7247309.1"/>
    <property type="molecule type" value="Genomic_DNA"/>
</dbReference>
<dbReference type="SUPFAM" id="SSF53335">
    <property type="entry name" value="S-adenosyl-L-methionine-dependent methyltransferases"/>
    <property type="match status" value="1"/>
</dbReference>
<name>A0A812LIQ1_SYMPI</name>
<dbReference type="InterPro" id="IPR029063">
    <property type="entry name" value="SAM-dependent_MTases_sf"/>
</dbReference>
<evidence type="ECO:0000313" key="2">
    <source>
        <dbReference type="Proteomes" id="UP000649617"/>
    </source>
</evidence>
<proteinExistence type="predicted"/>